<dbReference type="InterPro" id="IPR008979">
    <property type="entry name" value="Galactose-bd-like_sf"/>
</dbReference>
<feature type="domain" description="Non-reducing end beta-L-arabinofuranosidase-like GH127 catalytic" evidence="2">
    <location>
        <begin position="332"/>
        <end position="645"/>
    </location>
</feature>
<organism evidence="4 5">
    <name type="scientific">Pedobacter psychrodurus</name>
    <dbReference type="NCBI Taxonomy" id="2530456"/>
    <lineage>
        <taxon>Bacteria</taxon>
        <taxon>Pseudomonadati</taxon>
        <taxon>Bacteroidota</taxon>
        <taxon>Sphingobacteriia</taxon>
        <taxon>Sphingobacteriales</taxon>
        <taxon>Sphingobacteriaceae</taxon>
        <taxon>Pedobacter</taxon>
    </lineage>
</organism>
<evidence type="ECO:0000256" key="1">
    <source>
        <dbReference type="SAM" id="SignalP"/>
    </source>
</evidence>
<dbReference type="Proteomes" id="UP000293925">
    <property type="component" value="Unassembled WGS sequence"/>
</dbReference>
<evidence type="ECO:0000259" key="3">
    <source>
        <dbReference type="Pfam" id="PF20736"/>
    </source>
</evidence>
<evidence type="ECO:0008006" key="6">
    <source>
        <dbReference type="Google" id="ProtNLM"/>
    </source>
</evidence>
<dbReference type="RefSeq" id="WP_131528549.1">
    <property type="nucleotide sequence ID" value="NZ_SJSO01000004.1"/>
</dbReference>
<keyword evidence="1" id="KW-0732">Signal</keyword>
<dbReference type="AlphaFoldDB" id="A0A4V2MR77"/>
<feature type="signal peptide" evidence="1">
    <location>
        <begin position="1"/>
        <end position="20"/>
    </location>
</feature>
<evidence type="ECO:0000313" key="4">
    <source>
        <dbReference type="EMBL" id="TCD28377.1"/>
    </source>
</evidence>
<name>A0A4V2MR77_9SPHI</name>
<dbReference type="EMBL" id="SJSO01000004">
    <property type="protein sequence ID" value="TCD28377.1"/>
    <property type="molecule type" value="Genomic_DNA"/>
</dbReference>
<dbReference type="Pfam" id="PF20736">
    <property type="entry name" value="Glyco_hydro127M"/>
    <property type="match status" value="1"/>
</dbReference>
<accession>A0A4V2MR77</accession>
<comment type="caution">
    <text evidence="4">The sequence shown here is derived from an EMBL/GenBank/DDBJ whole genome shotgun (WGS) entry which is preliminary data.</text>
</comment>
<dbReference type="GO" id="GO:0005975">
    <property type="term" value="P:carbohydrate metabolic process"/>
    <property type="evidence" value="ECO:0007669"/>
    <property type="project" value="InterPro"/>
</dbReference>
<dbReference type="OrthoDB" id="9757939at2"/>
<dbReference type="InterPro" id="IPR008928">
    <property type="entry name" value="6-hairpin_glycosidase_sf"/>
</dbReference>
<protein>
    <recommendedName>
        <fullName evidence="6">DUF1680 family protein</fullName>
    </recommendedName>
</protein>
<gene>
    <name evidence="4" type="ORF">EZ456_06765</name>
</gene>
<sequence length="852" mass="95130">MNIKYKLLFLFAFTTSMAFAQLPLTGPWRYSFTNDKSSAEPGFNDSDWKTKASDKLKWDQELPKSSNVVWIRKKVVIPSSLKNELKKTGVLVLYLGRIKQEDKFYLNGKFMGETNSGDIKRAYVINEKDISWDQENTIAVSISHWGGSSSVEASPIITAAKPQQVFIMAAKATGATNKHKVNGKEVVYIGTLKNKAERTVNGTMTADFYDLDQRKLKSVVKNITIKAGDNTYSFPYKSPSSFLKVQYTLSIPTYGYKAHWNDEYGFMDISYKPAIPVVAYKAKETFNPALLGQQTIQGWLGEKLKANKDQRLYKVDEAGLLAGFINKPGVHPWIGEHVGKFLETACNTYQNTKDPLLKTQLDRTAQQLIAAQLTDGYLGTYDNESQWTSWDVWSHKYDLVGLLSYYELTGYLPALTASKKIGDLLYKRFGNKAGQLDIIKSGAHVGMAATSVIDPMTDLYRFSGKKEYLDFCYYITQSYDQKNGPKILSTLDSLGRVDKTANAKAYEMMSNLVGLVKLYRVTGDEKILKPVLTAWNDITTKRLYITGTTSSFEHFQDDHLLPASKNDNMGEGCVTTTWVQLNFQLLSIFGKMEYVNELERAVYNHLIGAENPQTGCVSYYTPLMGAKPYGCNITCCMSSVPRGIAMIPLFTNGKINGSPSILFYQPGVYKSFVNGKNLVEFTTQTSFPENGDVTINVNPAVNSKFEVLLRKPYWAGDFKIAVNGKEQTVTTNETVSLNRFWNKGDRINVSFTLPVKVLDGGISYPGSIAFQRGPQVLVFDKKLNPTLPEVFTVQPNSVQLNNAPCVLPAKWIGTQAYQVKAEAGGKTENIILVPYADASQTGGEVSTWLKKQ</sequence>
<evidence type="ECO:0000259" key="2">
    <source>
        <dbReference type="Pfam" id="PF07944"/>
    </source>
</evidence>
<proteinExistence type="predicted"/>
<dbReference type="Pfam" id="PF07944">
    <property type="entry name" value="Beta-AFase-like_GH127_cat"/>
    <property type="match status" value="1"/>
</dbReference>
<keyword evidence="5" id="KW-1185">Reference proteome</keyword>
<feature type="domain" description="Non-reducing end beta-L-arabinofuranosidase-like GH127 middle" evidence="3">
    <location>
        <begin position="675"/>
        <end position="751"/>
    </location>
</feature>
<dbReference type="SUPFAM" id="SSF49785">
    <property type="entry name" value="Galactose-binding domain-like"/>
    <property type="match status" value="1"/>
</dbReference>
<reference evidence="4 5" key="1">
    <citation type="submission" date="2019-02" db="EMBL/GenBank/DDBJ databases">
        <title>Pedobacter sp. RP-3-21 sp. nov., isolated from Arctic soil.</title>
        <authorList>
            <person name="Dahal R.H."/>
        </authorList>
    </citation>
    <scope>NUCLEOTIDE SEQUENCE [LARGE SCALE GENOMIC DNA]</scope>
    <source>
        <strain evidence="4 5">RP-3-21</strain>
    </source>
</reference>
<dbReference type="InterPro" id="IPR012878">
    <property type="entry name" value="Beta-AFase-like_GH127_cat"/>
</dbReference>
<dbReference type="Gene3D" id="2.60.120.260">
    <property type="entry name" value="Galactose-binding domain-like"/>
    <property type="match status" value="1"/>
</dbReference>
<evidence type="ECO:0000313" key="5">
    <source>
        <dbReference type="Proteomes" id="UP000293925"/>
    </source>
</evidence>
<dbReference type="SUPFAM" id="SSF48208">
    <property type="entry name" value="Six-hairpin glycosidases"/>
    <property type="match status" value="1"/>
</dbReference>
<dbReference type="InterPro" id="IPR049046">
    <property type="entry name" value="Beta-AFase-like_GH127_middle"/>
</dbReference>
<feature type="chain" id="PRO_5020228728" description="DUF1680 family protein" evidence="1">
    <location>
        <begin position="21"/>
        <end position="852"/>
    </location>
</feature>
<dbReference type="PANTHER" id="PTHR43465:SF2">
    <property type="entry name" value="DUF1680 DOMAIN PROTEIN (AFU_ORTHOLOGUE AFUA_1G08910)"/>
    <property type="match status" value="1"/>
</dbReference>
<dbReference type="PANTHER" id="PTHR43465">
    <property type="entry name" value="DUF1680 DOMAIN PROTEIN (AFU_ORTHOLOGUE AFUA_1G08910)"/>
    <property type="match status" value="1"/>
</dbReference>
<dbReference type="InterPro" id="IPR049174">
    <property type="entry name" value="Beta-AFase-like"/>
</dbReference>